<keyword evidence="9" id="KW-1185">Reference proteome</keyword>
<keyword evidence="3" id="KW-0479">Metal-binding</keyword>
<dbReference type="InterPro" id="IPR036922">
    <property type="entry name" value="Rieske_2Fe-2S_sf"/>
</dbReference>
<protein>
    <recommendedName>
        <fullName evidence="7">Rieske domain-containing protein</fullName>
    </recommendedName>
</protein>
<evidence type="ECO:0000256" key="3">
    <source>
        <dbReference type="ARBA" id="ARBA00022723"/>
    </source>
</evidence>
<dbReference type="PANTHER" id="PTHR43756:SF1">
    <property type="entry name" value="3-PHENYLPROPIONATE_CINNAMIC ACID DIOXYGENASE SUBUNIT ALPHA"/>
    <property type="match status" value="1"/>
</dbReference>
<dbReference type="GO" id="GO:0005506">
    <property type="term" value="F:iron ion binding"/>
    <property type="evidence" value="ECO:0007669"/>
    <property type="project" value="InterPro"/>
</dbReference>
<gene>
    <name evidence="8" type="ORF">PG1C_05650</name>
</gene>
<dbReference type="AlphaFoldDB" id="A0A0C5JC99"/>
<keyword evidence="4" id="KW-0560">Oxidoreductase</keyword>
<evidence type="ECO:0000256" key="5">
    <source>
        <dbReference type="ARBA" id="ARBA00023004"/>
    </source>
</evidence>
<dbReference type="InterPro" id="IPR001663">
    <property type="entry name" value="Rng_hydr_dOase-A"/>
</dbReference>
<dbReference type="HOGENOM" id="CLU_026244_4_1_4"/>
<keyword evidence="5" id="KW-0408">Iron</keyword>
<evidence type="ECO:0000256" key="1">
    <source>
        <dbReference type="ARBA" id="ARBA00008751"/>
    </source>
</evidence>
<dbReference type="PRINTS" id="PR00090">
    <property type="entry name" value="RNGDIOXGNASE"/>
</dbReference>
<dbReference type="CDD" id="cd08879">
    <property type="entry name" value="RHO_alpha_C_AntDO-like"/>
    <property type="match status" value="1"/>
</dbReference>
<keyword evidence="6" id="KW-0411">Iron-sulfur</keyword>
<dbReference type="PANTHER" id="PTHR43756">
    <property type="entry name" value="CHOLINE MONOOXYGENASE, CHLOROPLASTIC"/>
    <property type="match status" value="1"/>
</dbReference>
<organism evidence="8 9">
    <name type="scientific">Rugosibacter aromaticivorans</name>
    <dbReference type="NCBI Taxonomy" id="1565605"/>
    <lineage>
        <taxon>Bacteria</taxon>
        <taxon>Pseudomonadati</taxon>
        <taxon>Pseudomonadota</taxon>
        <taxon>Betaproteobacteria</taxon>
        <taxon>Nitrosomonadales</taxon>
        <taxon>Sterolibacteriaceae</taxon>
        <taxon>Rugosibacter</taxon>
    </lineage>
</organism>
<evidence type="ECO:0000256" key="4">
    <source>
        <dbReference type="ARBA" id="ARBA00023002"/>
    </source>
</evidence>
<proteinExistence type="inferred from homology"/>
<dbReference type="PROSITE" id="PS51296">
    <property type="entry name" value="RIESKE"/>
    <property type="match status" value="1"/>
</dbReference>
<dbReference type="Pfam" id="PF00355">
    <property type="entry name" value="Rieske"/>
    <property type="match status" value="1"/>
</dbReference>
<dbReference type="PATRIC" id="fig|1565605.3.peg.1188"/>
<dbReference type="GO" id="GO:0016491">
    <property type="term" value="F:oxidoreductase activity"/>
    <property type="evidence" value="ECO:0007669"/>
    <property type="project" value="UniProtKB-KW"/>
</dbReference>
<accession>A0A0C5JC99</accession>
<dbReference type="EMBL" id="CP010554">
    <property type="protein sequence ID" value="AJP49440.1"/>
    <property type="molecule type" value="Genomic_DNA"/>
</dbReference>
<dbReference type="STRING" id="1565605.PG1C_05650"/>
<reference evidence="8 9" key="1">
    <citation type="journal article" date="2015" name="Genome Announc.">
        <title>Complete Genome Sequence of a Novel Bacterium within the Family Rhodocyclaceae That Degrades Polycyclic Aromatic Hydrocarbons.</title>
        <authorList>
            <person name="Singleton D.R."/>
            <person name="Dickey A.N."/>
            <person name="Scholl E.H."/>
            <person name="Wright F.A."/>
            <person name="Aitken M.D."/>
        </authorList>
    </citation>
    <scope>NUCLEOTIDE SEQUENCE [LARGE SCALE GENOMIC DNA]</scope>
    <source>
        <strain evidence="9">PG1-Ca6</strain>
    </source>
</reference>
<dbReference type="KEGG" id="rbu:PG1C_05650"/>
<dbReference type="Gene3D" id="3.90.380.10">
    <property type="entry name" value="Naphthalene 1,2-dioxygenase Alpha Subunit, Chain A, domain 1"/>
    <property type="match status" value="1"/>
</dbReference>
<evidence type="ECO:0000259" key="7">
    <source>
        <dbReference type="PROSITE" id="PS51296"/>
    </source>
</evidence>
<comment type="similarity">
    <text evidence="1">Belongs to the bacterial ring-hydroxylating dioxygenase alpha subunit family.</text>
</comment>
<dbReference type="Gene3D" id="2.102.10.10">
    <property type="entry name" value="Rieske [2Fe-2S] iron-sulphur domain"/>
    <property type="match status" value="1"/>
</dbReference>
<feature type="domain" description="Rieske" evidence="7">
    <location>
        <begin position="44"/>
        <end position="155"/>
    </location>
</feature>
<dbReference type="Proteomes" id="UP000061603">
    <property type="component" value="Chromosome"/>
</dbReference>
<dbReference type="Pfam" id="PF00848">
    <property type="entry name" value="Ring_hydroxyl_A"/>
    <property type="match status" value="1"/>
</dbReference>
<dbReference type="InterPro" id="IPR015879">
    <property type="entry name" value="Ring_hydroxy_dOase_asu_C_dom"/>
</dbReference>
<keyword evidence="2" id="KW-0001">2Fe-2S</keyword>
<dbReference type="SUPFAM" id="SSF55961">
    <property type="entry name" value="Bet v1-like"/>
    <property type="match status" value="1"/>
</dbReference>
<dbReference type="InterPro" id="IPR017941">
    <property type="entry name" value="Rieske_2Fe-2S"/>
</dbReference>
<evidence type="ECO:0000256" key="2">
    <source>
        <dbReference type="ARBA" id="ARBA00022714"/>
    </source>
</evidence>
<evidence type="ECO:0000256" key="6">
    <source>
        <dbReference type="ARBA" id="ARBA00023014"/>
    </source>
</evidence>
<evidence type="ECO:0000313" key="9">
    <source>
        <dbReference type="Proteomes" id="UP000061603"/>
    </source>
</evidence>
<evidence type="ECO:0000313" key="8">
    <source>
        <dbReference type="EMBL" id="AJP49440.1"/>
    </source>
</evidence>
<name>A0A0C5JC99_9PROT</name>
<sequence length="450" mass="50168">MSVQDIAARIVDVPGETFKVHRSVYTDPELFELELKHVWEATWIYIGHESQIPNPNDFVTTVIGRQPVIISRGADGQLRGFINACSHRGAMVCRKDKGSAKGWVCSYHGWVYNNQGELLNVKDEASGAYPDHWQKQDHSLTPVPHVASYHGFIFASLNPDVPDIKTHLAGAAPFLELFANQSAEGLEVLRGHSVYTHRGNWKMQAENGVDGYHVDIVHASYFRLAKLRAQQAAAASGEDKVKAIQVSLGDIGNGNYDLGNGHVMIWIDVPNFRDRALGMDYDALEERVGPLQATWMAKRLRQVLIYPNVILFDGISTQLRSWRPIATDQTEVHAYCVAPKGESAKARERRVRQYEDFYGASGIATPDDLTEFDACQNGYAAVRSAPWQDFDRGMKRRVMGADALAQELGFAPDVSAPNVADETLYHGEYRQWLKLLSEGMRREEGVANAG</sequence>
<dbReference type="SUPFAM" id="SSF50022">
    <property type="entry name" value="ISP domain"/>
    <property type="match status" value="1"/>
</dbReference>
<dbReference type="GO" id="GO:0051537">
    <property type="term" value="F:2 iron, 2 sulfur cluster binding"/>
    <property type="evidence" value="ECO:0007669"/>
    <property type="project" value="UniProtKB-KW"/>
</dbReference>